<name>I3S7C3_LOTJA</name>
<protein>
    <submittedName>
        <fullName evidence="2">Uncharacterized protein</fullName>
    </submittedName>
</protein>
<accession>I3S7C3</accession>
<feature type="signal peptide" evidence="1">
    <location>
        <begin position="1"/>
        <end position="26"/>
    </location>
</feature>
<proteinExistence type="evidence at transcript level"/>
<reference evidence="2" key="1">
    <citation type="submission" date="2012-05" db="EMBL/GenBank/DDBJ databases">
        <authorList>
            <person name="Krishnakumar V."/>
            <person name="Cheung F."/>
            <person name="Xiao Y."/>
            <person name="Chan A."/>
            <person name="Moskal W.A."/>
            <person name="Town C.D."/>
        </authorList>
    </citation>
    <scope>NUCLEOTIDE SEQUENCE</scope>
</reference>
<sequence length="67" mass="7862">MPCYSFSLPFELSCLISFILLQKCWCGSNGQYLREAIHLLMPVDKTMFIWLHVGHCFTPHVIDWCQL</sequence>
<dbReference type="AlphaFoldDB" id="I3S7C3"/>
<dbReference type="EMBL" id="BT136370">
    <property type="protein sequence ID" value="AFK36165.1"/>
    <property type="molecule type" value="mRNA"/>
</dbReference>
<evidence type="ECO:0000313" key="2">
    <source>
        <dbReference type="EMBL" id="AFK36165.1"/>
    </source>
</evidence>
<evidence type="ECO:0000256" key="1">
    <source>
        <dbReference type="SAM" id="SignalP"/>
    </source>
</evidence>
<keyword evidence="1" id="KW-0732">Signal</keyword>
<feature type="chain" id="PRO_5003679285" evidence="1">
    <location>
        <begin position="27"/>
        <end position="67"/>
    </location>
</feature>
<organism evidence="2">
    <name type="scientific">Lotus japonicus</name>
    <name type="common">Lotus corniculatus var. japonicus</name>
    <dbReference type="NCBI Taxonomy" id="34305"/>
    <lineage>
        <taxon>Eukaryota</taxon>
        <taxon>Viridiplantae</taxon>
        <taxon>Streptophyta</taxon>
        <taxon>Embryophyta</taxon>
        <taxon>Tracheophyta</taxon>
        <taxon>Spermatophyta</taxon>
        <taxon>Magnoliopsida</taxon>
        <taxon>eudicotyledons</taxon>
        <taxon>Gunneridae</taxon>
        <taxon>Pentapetalae</taxon>
        <taxon>rosids</taxon>
        <taxon>fabids</taxon>
        <taxon>Fabales</taxon>
        <taxon>Fabaceae</taxon>
        <taxon>Papilionoideae</taxon>
        <taxon>50 kb inversion clade</taxon>
        <taxon>NPAAA clade</taxon>
        <taxon>Hologalegina</taxon>
        <taxon>robinioid clade</taxon>
        <taxon>Loteae</taxon>
        <taxon>Lotus</taxon>
    </lineage>
</organism>